<dbReference type="Proteomes" id="UP000215914">
    <property type="component" value="Unassembled WGS sequence"/>
</dbReference>
<keyword evidence="2" id="KW-1185">Reference proteome</keyword>
<sequence length="121" mass="13132">MRDYSAIYIANAILDAPETTFAVAAVVARARDAGYRAGYTECLTHVNAVSEKIFTDDQCPLREVEAKVELKATTDAYVALVVPALAQIEECLAADDYVDRLRGLFEPKESVEGETEGEGQG</sequence>
<name>A0A9K3IKV4_HELAN</name>
<protein>
    <submittedName>
        <fullName evidence="1">Uncharacterized protein</fullName>
    </submittedName>
</protein>
<gene>
    <name evidence="1" type="ORF">HanXRQr2_Chr07g0290311</name>
</gene>
<dbReference type="EMBL" id="MNCJ02000322">
    <property type="protein sequence ID" value="KAF5798224.1"/>
    <property type="molecule type" value="Genomic_DNA"/>
</dbReference>
<evidence type="ECO:0000313" key="2">
    <source>
        <dbReference type="Proteomes" id="UP000215914"/>
    </source>
</evidence>
<reference evidence="1" key="2">
    <citation type="submission" date="2020-06" db="EMBL/GenBank/DDBJ databases">
        <title>Helianthus annuus Genome sequencing and assembly Release 2.</title>
        <authorList>
            <person name="Gouzy J."/>
            <person name="Langlade N."/>
            <person name="Munos S."/>
        </authorList>
    </citation>
    <scope>NUCLEOTIDE SEQUENCE</scope>
    <source>
        <tissue evidence="1">Leaves</tissue>
    </source>
</reference>
<proteinExistence type="predicted"/>
<accession>A0A9K3IKV4</accession>
<dbReference type="AlphaFoldDB" id="A0A9K3IKV4"/>
<dbReference type="Gramene" id="mRNA:HanXRQr2_Chr07g0290311">
    <property type="protein sequence ID" value="mRNA:HanXRQr2_Chr07g0290311"/>
    <property type="gene ID" value="HanXRQr2_Chr07g0290311"/>
</dbReference>
<evidence type="ECO:0000313" key="1">
    <source>
        <dbReference type="EMBL" id="KAF5798224.1"/>
    </source>
</evidence>
<comment type="caution">
    <text evidence="1">The sequence shown here is derived from an EMBL/GenBank/DDBJ whole genome shotgun (WGS) entry which is preliminary data.</text>
</comment>
<reference evidence="1" key="1">
    <citation type="journal article" date="2017" name="Nature">
        <title>The sunflower genome provides insights into oil metabolism, flowering and Asterid evolution.</title>
        <authorList>
            <person name="Badouin H."/>
            <person name="Gouzy J."/>
            <person name="Grassa C.J."/>
            <person name="Murat F."/>
            <person name="Staton S.E."/>
            <person name="Cottret L."/>
            <person name="Lelandais-Briere C."/>
            <person name="Owens G.L."/>
            <person name="Carrere S."/>
            <person name="Mayjonade B."/>
            <person name="Legrand L."/>
            <person name="Gill N."/>
            <person name="Kane N.C."/>
            <person name="Bowers J.E."/>
            <person name="Hubner S."/>
            <person name="Bellec A."/>
            <person name="Berard A."/>
            <person name="Berges H."/>
            <person name="Blanchet N."/>
            <person name="Boniface M.C."/>
            <person name="Brunel D."/>
            <person name="Catrice O."/>
            <person name="Chaidir N."/>
            <person name="Claudel C."/>
            <person name="Donnadieu C."/>
            <person name="Faraut T."/>
            <person name="Fievet G."/>
            <person name="Helmstetter N."/>
            <person name="King M."/>
            <person name="Knapp S.J."/>
            <person name="Lai Z."/>
            <person name="Le Paslier M.C."/>
            <person name="Lippi Y."/>
            <person name="Lorenzon L."/>
            <person name="Mandel J.R."/>
            <person name="Marage G."/>
            <person name="Marchand G."/>
            <person name="Marquand E."/>
            <person name="Bret-Mestries E."/>
            <person name="Morien E."/>
            <person name="Nambeesan S."/>
            <person name="Nguyen T."/>
            <person name="Pegot-Espagnet P."/>
            <person name="Pouilly N."/>
            <person name="Raftis F."/>
            <person name="Sallet E."/>
            <person name="Schiex T."/>
            <person name="Thomas J."/>
            <person name="Vandecasteele C."/>
            <person name="Vares D."/>
            <person name="Vear F."/>
            <person name="Vautrin S."/>
            <person name="Crespi M."/>
            <person name="Mangin B."/>
            <person name="Burke J.M."/>
            <person name="Salse J."/>
            <person name="Munos S."/>
            <person name="Vincourt P."/>
            <person name="Rieseberg L.H."/>
            <person name="Langlade N.B."/>
        </authorList>
    </citation>
    <scope>NUCLEOTIDE SEQUENCE</scope>
    <source>
        <tissue evidence="1">Leaves</tissue>
    </source>
</reference>
<organism evidence="1 2">
    <name type="scientific">Helianthus annuus</name>
    <name type="common">Common sunflower</name>
    <dbReference type="NCBI Taxonomy" id="4232"/>
    <lineage>
        <taxon>Eukaryota</taxon>
        <taxon>Viridiplantae</taxon>
        <taxon>Streptophyta</taxon>
        <taxon>Embryophyta</taxon>
        <taxon>Tracheophyta</taxon>
        <taxon>Spermatophyta</taxon>
        <taxon>Magnoliopsida</taxon>
        <taxon>eudicotyledons</taxon>
        <taxon>Gunneridae</taxon>
        <taxon>Pentapetalae</taxon>
        <taxon>asterids</taxon>
        <taxon>campanulids</taxon>
        <taxon>Asterales</taxon>
        <taxon>Asteraceae</taxon>
        <taxon>Asteroideae</taxon>
        <taxon>Heliantheae alliance</taxon>
        <taxon>Heliantheae</taxon>
        <taxon>Helianthus</taxon>
    </lineage>
</organism>